<protein>
    <submittedName>
        <fullName evidence="3">Uncharacterized protein LOC136076936 isoform X2</fullName>
    </submittedName>
</protein>
<name>A0ABM4BDD0_HYDVU</name>
<gene>
    <name evidence="3" type="primary">LOC136076936</name>
</gene>
<organism evidence="2 3">
    <name type="scientific">Hydra vulgaris</name>
    <name type="common">Hydra</name>
    <name type="synonym">Hydra attenuata</name>
    <dbReference type="NCBI Taxonomy" id="6087"/>
    <lineage>
        <taxon>Eukaryota</taxon>
        <taxon>Metazoa</taxon>
        <taxon>Cnidaria</taxon>
        <taxon>Hydrozoa</taxon>
        <taxon>Hydroidolina</taxon>
        <taxon>Anthoathecata</taxon>
        <taxon>Aplanulata</taxon>
        <taxon>Hydridae</taxon>
        <taxon>Hydra</taxon>
    </lineage>
</organism>
<accession>A0ABM4BDD0</accession>
<evidence type="ECO:0000313" key="3">
    <source>
        <dbReference type="RefSeq" id="XP_065646950.1"/>
    </source>
</evidence>
<keyword evidence="1" id="KW-0732">Signal</keyword>
<dbReference type="CDD" id="cd17039">
    <property type="entry name" value="Ubl_ubiquitin_like"/>
    <property type="match status" value="1"/>
</dbReference>
<dbReference type="SUPFAM" id="SSF54236">
    <property type="entry name" value="Ubiquitin-like"/>
    <property type="match status" value="1"/>
</dbReference>
<proteinExistence type="predicted"/>
<dbReference type="Proteomes" id="UP001652625">
    <property type="component" value="Chromosome 02"/>
</dbReference>
<reference evidence="2" key="1">
    <citation type="submission" date="2025-05" db="UniProtKB">
        <authorList>
            <consortium name="RefSeq"/>
        </authorList>
    </citation>
    <scope>NUCLEOTIDE SEQUENCE [LARGE SCALE GENOMIC DNA]</scope>
</reference>
<evidence type="ECO:0000313" key="2">
    <source>
        <dbReference type="Proteomes" id="UP001652625"/>
    </source>
</evidence>
<reference evidence="3" key="2">
    <citation type="submission" date="2025-08" db="UniProtKB">
        <authorList>
            <consortium name="RefSeq"/>
        </authorList>
    </citation>
    <scope>IDENTIFICATION</scope>
</reference>
<dbReference type="RefSeq" id="XP_065646950.1">
    <property type="nucleotide sequence ID" value="XM_065790878.1"/>
</dbReference>
<feature type="signal peptide" evidence="1">
    <location>
        <begin position="1"/>
        <end position="19"/>
    </location>
</feature>
<feature type="chain" id="PRO_5045272907" evidence="1">
    <location>
        <begin position="20"/>
        <end position="262"/>
    </location>
</feature>
<keyword evidence="2" id="KW-1185">Reference proteome</keyword>
<dbReference type="GeneID" id="136076936"/>
<evidence type="ECO:0000256" key="1">
    <source>
        <dbReference type="SAM" id="SignalP"/>
    </source>
</evidence>
<dbReference type="InterPro" id="IPR029071">
    <property type="entry name" value="Ubiquitin-like_domsf"/>
</dbReference>
<sequence>MSKIIKISYLLKFMPVVLAVDDNLFTLKSKVSSKINVLPDDFDLMFSDMVLEDEMIVALPNPCEIVIKVIESDPSFQRISYEPTFLQMLNTFPIYSQENSPGTSKSSPQSSFILQPQSMNVQATVQSPLSLEIGVKVCSCGFMSENNARMDRHLGISSICKIVCKICNASFKSTRGVSRHICKKNEKVLPFPKIKIDSQTTLAIKLCGQLRVPSTTVNTIFSISANMLLNIRKLIKEEHFHTFDKYFLQVDILSNKYQREKF</sequence>